<dbReference type="AlphaFoldDB" id="A0A2R6XF14"/>
<evidence type="ECO:0000313" key="2">
    <source>
        <dbReference type="EMBL" id="PTQ44679.1"/>
    </source>
</evidence>
<keyword evidence="3" id="KW-1185">Reference proteome</keyword>
<feature type="region of interest" description="Disordered" evidence="1">
    <location>
        <begin position="1"/>
        <end position="141"/>
    </location>
</feature>
<organism evidence="2 3">
    <name type="scientific">Marchantia polymorpha</name>
    <name type="common">Common liverwort</name>
    <name type="synonym">Marchantia aquatica</name>
    <dbReference type="NCBI Taxonomy" id="3197"/>
    <lineage>
        <taxon>Eukaryota</taxon>
        <taxon>Viridiplantae</taxon>
        <taxon>Streptophyta</taxon>
        <taxon>Embryophyta</taxon>
        <taxon>Marchantiophyta</taxon>
        <taxon>Marchantiopsida</taxon>
        <taxon>Marchantiidae</taxon>
        <taxon>Marchantiales</taxon>
        <taxon>Marchantiaceae</taxon>
        <taxon>Marchantia</taxon>
    </lineage>
</organism>
<proteinExistence type="predicted"/>
<feature type="compositionally biased region" description="Basic residues" evidence="1">
    <location>
        <begin position="53"/>
        <end position="69"/>
    </location>
</feature>
<evidence type="ECO:0000313" key="3">
    <source>
        <dbReference type="Proteomes" id="UP000244005"/>
    </source>
</evidence>
<accession>A0A2R6XF14</accession>
<protein>
    <submittedName>
        <fullName evidence="2">Uncharacterized protein</fullName>
    </submittedName>
</protein>
<feature type="compositionally biased region" description="Basic and acidic residues" evidence="1">
    <location>
        <begin position="10"/>
        <end position="34"/>
    </location>
</feature>
<evidence type="ECO:0000256" key="1">
    <source>
        <dbReference type="SAM" id="MobiDB-lite"/>
    </source>
</evidence>
<name>A0A2R6XF14_MARPO</name>
<reference evidence="3" key="1">
    <citation type="journal article" date="2017" name="Cell">
        <title>Insights into land plant evolution garnered from the Marchantia polymorpha genome.</title>
        <authorList>
            <person name="Bowman J.L."/>
            <person name="Kohchi T."/>
            <person name="Yamato K.T."/>
            <person name="Jenkins J."/>
            <person name="Shu S."/>
            <person name="Ishizaki K."/>
            <person name="Yamaoka S."/>
            <person name="Nishihama R."/>
            <person name="Nakamura Y."/>
            <person name="Berger F."/>
            <person name="Adam C."/>
            <person name="Aki S.S."/>
            <person name="Althoff F."/>
            <person name="Araki T."/>
            <person name="Arteaga-Vazquez M.A."/>
            <person name="Balasubrmanian S."/>
            <person name="Barry K."/>
            <person name="Bauer D."/>
            <person name="Boehm C.R."/>
            <person name="Briginshaw L."/>
            <person name="Caballero-Perez J."/>
            <person name="Catarino B."/>
            <person name="Chen F."/>
            <person name="Chiyoda S."/>
            <person name="Chovatia M."/>
            <person name="Davies K.M."/>
            <person name="Delmans M."/>
            <person name="Demura T."/>
            <person name="Dierschke T."/>
            <person name="Dolan L."/>
            <person name="Dorantes-Acosta A.E."/>
            <person name="Eklund D.M."/>
            <person name="Florent S.N."/>
            <person name="Flores-Sandoval E."/>
            <person name="Fujiyama A."/>
            <person name="Fukuzawa H."/>
            <person name="Galik B."/>
            <person name="Grimanelli D."/>
            <person name="Grimwood J."/>
            <person name="Grossniklaus U."/>
            <person name="Hamada T."/>
            <person name="Haseloff J."/>
            <person name="Hetherington A.J."/>
            <person name="Higo A."/>
            <person name="Hirakawa Y."/>
            <person name="Hundley H.N."/>
            <person name="Ikeda Y."/>
            <person name="Inoue K."/>
            <person name="Inoue S.I."/>
            <person name="Ishida S."/>
            <person name="Jia Q."/>
            <person name="Kakita M."/>
            <person name="Kanazawa T."/>
            <person name="Kawai Y."/>
            <person name="Kawashima T."/>
            <person name="Kennedy M."/>
            <person name="Kinose K."/>
            <person name="Kinoshita T."/>
            <person name="Kohara Y."/>
            <person name="Koide E."/>
            <person name="Komatsu K."/>
            <person name="Kopischke S."/>
            <person name="Kubo M."/>
            <person name="Kyozuka J."/>
            <person name="Lagercrantz U."/>
            <person name="Lin S.S."/>
            <person name="Lindquist E."/>
            <person name="Lipzen A.M."/>
            <person name="Lu C.W."/>
            <person name="De Luna E."/>
            <person name="Martienssen R.A."/>
            <person name="Minamino N."/>
            <person name="Mizutani M."/>
            <person name="Mizutani M."/>
            <person name="Mochizuki N."/>
            <person name="Monte I."/>
            <person name="Mosher R."/>
            <person name="Nagasaki H."/>
            <person name="Nakagami H."/>
            <person name="Naramoto S."/>
            <person name="Nishitani K."/>
            <person name="Ohtani M."/>
            <person name="Okamoto T."/>
            <person name="Okumura M."/>
            <person name="Phillips J."/>
            <person name="Pollak B."/>
            <person name="Reinders A."/>
            <person name="Rovekamp M."/>
            <person name="Sano R."/>
            <person name="Sawa S."/>
            <person name="Schmid M.W."/>
            <person name="Shirakawa M."/>
            <person name="Solano R."/>
            <person name="Spunde A."/>
            <person name="Suetsugu N."/>
            <person name="Sugano S."/>
            <person name="Sugiyama A."/>
            <person name="Sun R."/>
            <person name="Suzuki Y."/>
            <person name="Takenaka M."/>
            <person name="Takezawa D."/>
            <person name="Tomogane H."/>
            <person name="Tsuzuki M."/>
            <person name="Ueda T."/>
            <person name="Umeda M."/>
            <person name="Ward J.M."/>
            <person name="Watanabe Y."/>
            <person name="Yazaki K."/>
            <person name="Yokoyama R."/>
            <person name="Yoshitake Y."/>
            <person name="Yotsui I."/>
            <person name="Zachgo S."/>
            <person name="Schmutz J."/>
        </authorList>
    </citation>
    <scope>NUCLEOTIDE SEQUENCE [LARGE SCALE GENOMIC DNA]</scope>
    <source>
        <strain evidence="3">Tak-1</strain>
    </source>
</reference>
<sequence>MPRTGEDEEREGRRRGPGHTRSEGRGAGEERGAESDGQAVEDVTGRSGACSRSRVRRRGQPSLRRRIKKMSMGSMPSPPRVSASARRSRRRGEARRGGGAWAGAGPARPGLSVSRSGSAEWRRRGPGATTTTVPSRRCRGY</sequence>
<dbReference type="EMBL" id="KZ772691">
    <property type="protein sequence ID" value="PTQ44679.1"/>
    <property type="molecule type" value="Genomic_DNA"/>
</dbReference>
<dbReference type="Proteomes" id="UP000244005">
    <property type="component" value="Unassembled WGS sequence"/>
</dbReference>
<gene>
    <name evidence="2" type="ORF">MARPO_0019s0097</name>
</gene>